<dbReference type="OrthoDB" id="10009078at2759"/>
<reference evidence="8" key="1">
    <citation type="thesis" date="2020" institute="ProQuest LLC" country="789 East Eisenhower Parkway, Ann Arbor, MI, USA">
        <title>Comparative Genomics and Chromosome Evolution.</title>
        <authorList>
            <person name="Mudd A.B."/>
        </authorList>
    </citation>
    <scope>NUCLEOTIDE SEQUENCE</scope>
    <source>
        <strain evidence="8">HN-11 Male</strain>
        <tissue evidence="8">Kidney and liver</tissue>
    </source>
</reference>
<dbReference type="Pfam" id="PF00113">
    <property type="entry name" value="Enolase_C"/>
    <property type="match status" value="1"/>
</dbReference>
<dbReference type="Gene3D" id="3.20.20.120">
    <property type="entry name" value="Enolase-like C-terminal domain"/>
    <property type="match status" value="1"/>
</dbReference>
<keyword evidence="4" id="KW-0324">Glycolysis</keyword>
<dbReference type="Proteomes" id="UP000770717">
    <property type="component" value="Unassembled WGS sequence"/>
</dbReference>
<dbReference type="InterPro" id="IPR036849">
    <property type="entry name" value="Enolase-like_C_sf"/>
</dbReference>
<dbReference type="GO" id="GO:0004634">
    <property type="term" value="F:phosphopyruvate hydratase activity"/>
    <property type="evidence" value="ECO:0007669"/>
    <property type="project" value="UniProtKB-EC"/>
</dbReference>
<accession>A0A8J6E9R1</accession>
<name>A0A8J6E9R1_ELECQ</name>
<evidence type="ECO:0000313" key="8">
    <source>
        <dbReference type="EMBL" id="KAG9463358.1"/>
    </source>
</evidence>
<evidence type="ECO:0000259" key="7">
    <source>
        <dbReference type="Pfam" id="PF00113"/>
    </source>
</evidence>
<proteinExistence type="inferred from homology"/>
<keyword evidence="5" id="KW-0456">Lyase</keyword>
<evidence type="ECO:0000256" key="5">
    <source>
        <dbReference type="ARBA" id="ARBA00023239"/>
    </source>
</evidence>
<evidence type="ECO:0000256" key="6">
    <source>
        <dbReference type="SAM" id="MobiDB-lite"/>
    </source>
</evidence>
<dbReference type="EC" id="4.2.1.11" evidence="3"/>
<comment type="pathway">
    <text evidence="1">Carbohydrate degradation; glycolysis; pyruvate from D-glyceraldehyde 3-phosphate: step 4/5.</text>
</comment>
<dbReference type="InterPro" id="IPR020810">
    <property type="entry name" value="Enolase_C"/>
</dbReference>
<dbReference type="EMBL" id="WNTK01007139">
    <property type="protein sequence ID" value="KAG9463358.1"/>
    <property type="molecule type" value="Genomic_DNA"/>
</dbReference>
<evidence type="ECO:0000256" key="4">
    <source>
        <dbReference type="ARBA" id="ARBA00023152"/>
    </source>
</evidence>
<organism evidence="8 9">
    <name type="scientific">Eleutherodactylus coqui</name>
    <name type="common">Puerto Rican coqui</name>
    <dbReference type="NCBI Taxonomy" id="57060"/>
    <lineage>
        <taxon>Eukaryota</taxon>
        <taxon>Metazoa</taxon>
        <taxon>Chordata</taxon>
        <taxon>Craniata</taxon>
        <taxon>Vertebrata</taxon>
        <taxon>Euteleostomi</taxon>
        <taxon>Amphibia</taxon>
        <taxon>Batrachia</taxon>
        <taxon>Anura</taxon>
        <taxon>Neobatrachia</taxon>
        <taxon>Hyloidea</taxon>
        <taxon>Eleutherodactylidae</taxon>
        <taxon>Eleutherodactylinae</taxon>
        <taxon>Eleutherodactylus</taxon>
        <taxon>Eleutherodactylus</taxon>
    </lineage>
</organism>
<gene>
    <name evidence="8" type="ORF">GDO78_021913</name>
</gene>
<dbReference type="GO" id="GO:0006096">
    <property type="term" value="P:glycolytic process"/>
    <property type="evidence" value="ECO:0007669"/>
    <property type="project" value="UniProtKB-UniPathway"/>
</dbReference>
<protein>
    <recommendedName>
        <fullName evidence="3">phosphopyruvate hydratase</fullName>
        <ecNumber evidence="3">4.2.1.11</ecNumber>
    </recommendedName>
</protein>
<dbReference type="UniPathway" id="UPA00109">
    <property type="reaction ID" value="UER00187"/>
</dbReference>
<dbReference type="AlphaFoldDB" id="A0A8J6E9R1"/>
<dbReference type="SUPFAM" id="SSF51604">
    <property type="entry name" value="Enolase C-terminal domain-like"/>
    <property type="match status" value="1"/>
</dbReference>
<comment type="similarity">
    <text evidence="2">Belongs to the enolase family.</text>
</comment>
<keyword evidence="9" id="KW-1185">Reference proteome</keyword>
<feature type="domain" description="Enolase C-terminal TIM barrel" evidence="7">
    <location>
        <begin position="27"/>
        <end position="64"/>
    </location>
</feature>
<evidence type="ECO:0000256" key="1">
    <source>
        <dbReference type="ARBA" id="ARBA00005031"/>
    </source>
</evidence>
<feature type="region of interest" description="Disordered" evidence="6">
    <location>
        <begin position="66"/>
        <end position="105"/>
    </location>
</feature>
<sequence>MRSFAPIHIYYDCTKRLTCFSGDSPQAVGLGVRFIKLGGLLRGERTAKYNRLLAIEEDLTHSGTLGRQKEFEFPPFGTDPESLSCPEESSEEDKNGLKVSLLPLA</sequence>
<evidence type="ECO:0000256" key="2">
    <source>
        <dbReference type="ARBA" id="ARBA00009604"/>
    </source>
</evidence>
<evidence type="ECO:0000313" key="9">
    <source>
        <dbReference type="Proteomes" id="UP000770717"/>
    </source>
</evidence>
<comment type="caution">
    <text evidence="8">The sequence shown here is derived from an EMBL/GenBank/DDBJ whole genome shotgun (WGS) entry which is preliminary data.</text>
</comment>
<evidence type="ECO:0000256" key="3">
    <source>
        <dbReference type="ARBA" id="ARBA00012058"/>
    </source>
</evidence>